<sequence>MNVEKERLLITKKKLEFNHEDANLVTVEPSPKVIVNDVDGTGTSAGQACLVQSGGDKEMVKPVEGEGCNEYEMQRNLNVAKNQEKLAALGIPLLTKSVSEKAEKRELKQPNEDGGESDYLPTNEDAGESENDEADIATSKKIKKTKRQRVVQSSTRGPRTRGQAAKLVNKEAASEPLPREKNDAPVLTAKEKLQALKSVPGSMLAYNQLREREKSQIEKEIPEGESGTQQMMAESEQNPGLKINLDESNKSREAEVEAESVGTDHELIRKKEEKKQKAALGTTRTLSVPGHEYAKIRADIEKELEEKLEQKFQDMVKKLAEQNPGLKINLDESNKSREAEVEAESVGTDHE</sequence>
<comment type="caution">
    <text evidence="2">The sequence shown here is derived from an EMBL/GenBank/DDBJ whole genome shotgun (WGS) entry which is preliminary data.</text>
</comment>
<evidence type="ECO:0000256" key="1">
    <source>
        <dbReference type="SAM" id="MobiDB-lite"/>
    </source>
</evidence>
<feature type="compositionally biased region" description="Basic and acidic residues" evidence="1">
    <location>
        <begin position="244"/>
        <end position="255"/>
    </location>
</feature>
<feature type="region of interest" description="Disordered" evidence="1">
    <location>
        <begin position="213"/>
        <end position="283"/>
    </location>
</feature>
<feature type="compositionally biased region" description="Basic and acidic residues" evidence="1">
    <location>
        <begin position="213"/>
        <end position="222"/>
    </location>
</feature>
<gene>
    <name evidence="2" type="ORF">DCAR_005303</name>
</gene>
<feature type="region of interest" description="Disordered" evidence="1">
    <location>
        <begin position="327"/>
        <end position="351"/>
    </location>
</feature>
<reference evidence="2" key="1">
    <citation type="journal article" date="2016" name="Nat. Genet.">
        <title>A high-quality carrot genome assembly provides new insights into carotenoid accumulation and asterid genome evolution.</title>
        <authorList>
            <person name="Iorizzo M."/>
            <person name="Ellison S."/>
            <person name="Senalik D."/>
            <person name="Zeng P."/>
            <person name="Satapoomin P."/>
            <person name="Huang J."/>
            <person name="Bowman M."/>
            <person name="Iovene M."/>
            <person name="Sanseverino W."/>
            <person name="Cavagnaro P."/>
            <person name="Yildiz M."/>
            <person name="Macko-Podgorni A."/>
            <person name="Moranska E."/>
            <person name="Grzebelus E."/>
            <person name="Grzebelus D."/>
            <person name="Ashrafi H."/>
            <person name="Zheng Z."/>
            <person name="Cheng S."/>
            <person name="Spooner D."/>
            <person name="Van Deynze A."/>
            <person name="Simon P."/>
        </authorList>
    </citation>
    <scope>NUCLEOTIDE SEQUENCE [LARGE SCALE GENOMIC DNA]</scope>
    <source>
        <tissue evidence="2">Leaf</tissue>
    </source>
</reference>
<feature type="region of interest" description="Disordered" evidence="1">
    <location>
        <begin position="101"/>
        <end position="185"/>
    </location>
</feature>
<feature type="compositionally biased region" description="Basic and acidic residues" evidence="1">
    <location>
        <begin position="262"/>
        <end position="276"/>
    </location>
</feature>
<name>A0A166CXJ7_DAUCS</name>
<feature type="compositionally biased region" description="Basic and acidic residues" evidence="1">
    <location>
        <begin position="168"/>
        <end position="185"/>
    </location>
</feature>
<dbReference type="Gramene" id="KZN04466">
    <property type="protein sequence ID" value="KZN04466"/>
    <property type="gene ID" value="DCAR_005303"/>
</dbReference>
<feature type="compositionally biased region" description="Polar residues" evidence="1">
    <location>
        <begin position="226"/>
        <end position="238"/>
    </location>
</feature>
<protein>
    <submittedName>
        <fullName evidence="2">Uncharacterized protein</fullName>
    </submittedName>
</protein>
<dbReference type="AlphaFoldDB" id="A0A166CXJ7"/>
<proteinExistence type="predicted"/>
<feature type="compositionally biased region" description="Basic residues" evidence="1">
    <location>
        <begin position="140"/>
        <end position="149"/>
    </location>
</feature>
<organism evidence="2">
    <name type="scientific">Daucus carota subsp. sativus</name>
    <name type="common">Carrot</name>
    <dbReference type="NCBI Taxonomy" id="79200"/>
    <lineage>
        <taxon>Eukaryota</taxon>
        <taxon>Viridiplantae</taxon>
        <taxon>Streptophyta</taxon>
        <taxon>Embryophyta</taxon>
        <taxon>Tracheophyta</taxon>
        <taxon>Spermatophyta</taxon>
        <taxon>Magnoliopsida</taxon>
        <taxon>eudicotyledons</taxon>
        <taxon>Gunneridae</taxon>
        <taxon>Pentapetalae</taxon>
        <taxon>asterids</taxon>
        <taxon>campanulids</taxon>
        <taxon>Apiales</taxon>
        <taxon>Apiaceae</taxon>
        <taxon>Apioideae</taxon>
        <taxon>Scandiceae</taxon>
        <taxon>Daucinae</taxon>
        <taxon>Daucus</taxon>
        <taxon>Daucus sect. Daucus</taxon>
    </lineage>
</organism>
<feature type="compositionally biased region" description="Basic and acidic residues" evidence="1">
    <location>
        <begin position="329"/>
        <end position="340"/>
    </location>
</feature>
<feature type="compositionally biased region" description="Acidic residues" evidence="1">
    <location>
        <begin position="125"/>
        <end position="135"/>
    </location>
</feature>
<feature type="compositionally biased region" description="Basic and acidic residues" evidence="1">
    <location>
        <begin position="101"/>
        <end position="111"/>
    </location>
</feature>
<evidence type="ECO:0000313" key="2">
    <source>
        <dbReference type="EMBL" id="KZN04466.1"/>
    </source>
</evidence>
<dbReference type="EMBL" id="LNRQ01000002">
    <property type="protein sequence ID" value="KZN04466.1"/>
    <property type="molecule type" value="Genomic_DNA"/>
</dbReference>
<accession>A0A166CXJ7</accession>